<protein>
    <submittedName>
        <fullName evidence="2">OmpP1/FadL family transporter</fullName>
    </submittedName>
</protein>
<accession>A0ABW5IZG5</accession>
<evidence type="ECO:0000256" key="1">
    <source>
        <dbReference type="SAM" id="SignalP"/>
    </source>
</evidence>
<reference evidence="3" key="1">
    <citation type="journal article" date="2019" name="Int. J. Syst. Evol. Microbiol.">
        <title>The Global Catalogue of Microorganisms (GCM) 10K type strain sequencing project: providing services to taxonomists for standard genome sequencing and annotation.</title>
        <authorList>
            <consortium name="The Broad Institute Genomics Platform"/>
            <consortium name="The Broad Institute Genome Sequencing Center for Infectious Disease"/>
            <person name="Wu L."/>
            <person name="Ma J."/>
        </authorList>
    </citation>
    <scope>NUCLEOTIDE SEQUENCE [LARGE SCALE GENOMIC DNA]</scope>
    <source>
        <strain evidence="3">KCTC 42585</strain>
    </source>
</reference>
<name>A0ABW5IZG5_9FLAO</name>
<organism evidence="2 3">
    <name type="scientific">Salinimicrobium flavum</name>
    <dbReference type="NCBI Taxonomy" id="1737065"/>
    <lineage>
        <taxon>Bacteria</taxon>
        <taxon>Pseudomonadati</taxon>
        <taxon>Bacteroidota</taxon>
        <taxon>Flavobacteriia</taxon>
        <taxon>Flavobacteriales</taxon>
        <taxon>Flavobacteriaceae</taxon>
        <taxon>Salinimicrobium</taxon>
    </lineage>
</organism>
<dbReference type="RefSeq" id="WP_380751519.1">
    <property type="nucleotide sequence ID" value="NZ_JBHULT010000008.1"/>
</dbReference>
<comment type="caution">
    <text evidence="2">The sequence shown here is derived from an EMBL/GenBank/DDBJ whole genome shotgun (WGS) entry which is preliminary data.</text>
</comment>
<keyword evidence="1" id="KW-0732">Signal</keyword>
<dbReference type="SUPFAM" id="SSF56935">
    <property type="entry name" value="Porins"/>
    <property type="match status" value="1"/>
</dbReference>
<evidence type="ECO:0000313" key="2">
    <source>
        <dbReference type="EMBL" id="MFD2518080.1"/>
    </source>
</evidence>
<proteinExistence type="predicted"/>
<dbReference type="EMBL" id="JBHULT010000008">
    <property type="protein sequence ID" value="MFD2518080.1"/>
    <property type="molecule type" value="Genomic_DNA"/>
</dbReference>
<sequence>MKRLIFAFTAILSMTVEAQNITDAVRYSTSDLNGTARYRAMSGAFGALGGDLSSIDVNPAGSAVFLNGIAGLSLNIENSDNEVRYMNGFSSNSNSNFDLGQAGAAFVFNSTNEENDWKKFSLAFNYSKTADFEDDFLAKGMNDRTFNNYFLGYAQGIPLDLLTPLANESVSDLYSYLGEEYGFGAQQAYLGYEAFLFEAEDPNDMTNTNYISAIEEEPGSFDFDQEYSYAATGLNGKFSFNFATQYQDFLYLGINLNSHFINYDRITSMDEINSNEENTISRIYFEDRLSTLGSGFSLQLGAITKLGSSLRAGIAYESPTWYTISEETTQYLKSYSELGNATVDPRIVNVYPDYKLQTAPKYTGSLAYLFGDQALISFDYSYKDYSVTKFKPKGDPDFSYQNDLMGTELQGASIFRLGGEYRIEGWSLRGGYRFEESPYANGNTIGDLEGYSVGLGYNFGNITLDVAYDSAEQDRNPQLYKTGLTNTANINRSTSNVVLSVNFKI</sequence>
<feature type="signal peptide" evidence="1">
    <location>
        <begin position="1"/>
        <end position="18"/>
    </location>
</feature>
<dbReference type="Proteomes" id="UP001597468">
    <property type="component" value="Unassembled WGS sequence"/>
</dbReference>
<gene>
    <name evidence="2" type="ORF">ACFSTG_09270</name>
</gene>
<keyword evidence="3" id="KW-1185">Reference proteome</keyword>
<evidence type="ECO:0000313" key="3">
    <source>
        <dbReference type="Proteomes" id="UP001597468"/>
    </source>
</evidence>
<dbReference type="Gene3D" id="2.40.160.60">
    <property type="entry name" value="Outer membrane protein transport protein (OMPP1/FadL/TodX)"/>
    <property type="match status" value="1"/>
</dbReference>
<feature type="chain" id="PRO_5046715705" evidence="1">
    <location>
        <begin position="19"/>
        <end position="505"/>
    </location>
</feature>